<sequence>MSEDLPIRPLSAAEVEMAVEWAAREGWNPGLADAAAFHAQDREGFLGLFAHGELAATLSAVRYGASGPGRAGFAFLGFYICRPDLRGQGLGFRLWQAGMARLAGCTIGLDGVAAQQANYAASGFVLAHRNIRYGGVAAVGDGVPDARVIAVTPALRAAVAACDTAHFGVPRPDFLALWLEPPVGAARVLVEDGAVTGYGVIRRCREGFKIGPLFAPTAAGARALFAALAVEAGRAEAGGAPLFLDVPEPNGAARALAEQAGLSPVFETARMYRGPAPDLPLARIFGITSYELG</sequence>
<evidence type="ECO:0000259" key="1">
    <source>
        <dbReference type="PROSITE" id="PS51186"/>
    </source>
</evidence>
<dbReference type="Pfam" id="PF18014">
    <property type="entry name" value="Acetyltransf_18"/>
    <property type="match status" value="1"/>
</dbReference>
<dbReference type="Gene3D" id="3.40.630.90">
    <property type="match status" value="1"/>
</dbReference>
<dbReference type="PANTHER" id="PTHR47237">
    <property type="entry name" value="SLL0310 PROTEIN"/>
    <property type="match status" value="1"/>
</dbReference>
<dbReference type="PROSITE" id="PS51186">
    <property type="entry name" value="GNAT"/>
    <property type="match status" value="1"/>
</dbReference>
<evidence type="ECO:0000313" key="2">
    <source>
        <dbReference type="EMBL" id="MDQ0503844.1"/>
    </source>
</evidence>
<dbReference type="Pfam" id="PF00583">
    <property type="entry name" value="Acetyltransf_1"/>
    <property type="match status" value="1"/>
</dbReference>
<dbReference type="SUPFAM" id="SSF55729">
    <property type="entry name" value="Acyl-CoA N-acyltransferases (Nat)"/>
    <property type="match status" value="1"/>
</dbReference>
<dbReference type="PANTHER" id="PTHR47237:SF1">
    <property type="entry name" value="SLL0310 PROTEIN"/>
    <property type="match status" value="1"/>
</dbReference>
<dbReference type="Gene3D" id="3.40.630.30">
    <property type="match status" value="1"/>
</dbReference>
<reference evidence="2 3" key="1">
    <citation type="submission" date="2023-07" db="EMBL/GenBank/DDBJ databases">
        <title>Genomic Encyclopedia of Type Strains, Phase IV (KMG-IV): sequencing the most valuable type-strain genomes for metagenomic binning, comparative biology and taxonomic classification.</title>
        <authorList>
            <person name="Goeker M."/>
        </authorList>
    </citation>
    <scope>NUCLEOTIDE SEQUENCE [LARGE SCALE GENOMIC DNA]</scope>
    <source>
        <strain evidence="2 3">DSM 3770</strain>
    </source>
</reference>
<name>A0ABU0L9M4_XANAG</name>
<keyword evidence="3" id="KW-1185">Reference proteome</keyword>
<evidence type="ECO:0000313" key="3">
    <source>
        <dbReference type="Proteomes" id="UP001241747"/>
    </source>
</evidence>
<dbReference type="Proteomes" id="UP001241747">
    <property type="component" value="Unassembled WGS sequence"/>
</dbReference>
<gene>
    <name evidence="2" type="ORF">QOZ94_000614</name>
</gene>
<dbReference type="RefSeq" id="WP_237344841.1">
    <property type="nucleotide sequence ID" value="NZ_JABWGX010000006.1"/>
</dbReference>
<dbReference type="InterPro" id="IPR041496">
    <property type="entry name" value="YitH/HolE_GNAT"/>
</dbReference>
<accession>A0ABU0L9M4</accession>
<dbReference type="InterPro" id="IPR016181">
    <property type="entry name" value="Acyl_CoA_acyltransferase"/>
</dbReference>
<comment type="caution">
    <text evidence="2">The sequence shown here is derived from an EMBL/GenBank/DDBJ whole genome shotgun (WGS) entry which is preliminary data.</text>
</comment>
<feature type="domain" description="N-acetyltransferase" evidence="1">
    <location>
        <begin position="5"/>
        <end position="146"/>
    </location>
</feature>
<proteinExistence type="predicted"/>
<organism evidence="2 3">
    <name type="scientific">Xanthobacter agilis</name>
    <dbReference type="NCBI Taxonomy" id="47492"/>
    <lineage>
        <taxon>Bacteria</taxon>
        <taxon>Pseudomonadati</taxon>
        <taxon>Pseudomonadota</taxon>
        <taxon>Alphaproteobacteria</taxon>
        <taxon>Hyphomicrobiales</taxon>
        <taxon>Xanthobacteraceae</taxon>
        <taxon>Xanthobacter</taxon>
    </lineage>
</organism>
<protein>
    <recommendedName>
        <fullName evidence="1">N-acetyltransferase domain-containing protein</fullName>
    </recommendedName>
</protein>
<dbReference type="InterPro" id="IPR000182">
    <property type="entry name" value="GNAT_dom"/>
</dbReference>
<dbReference type="EMBL" id="JAUSVY010000001">
    <property type="protein sequence ID" value="MDQ0503844.1"/>
    <property type="molecule type" value="Genomic_DNA"/>
</dbReference>
<dbReference type="InterPro" id="IPR052729">
    <property type="entry name" value="Acyl/Acetyltrans_Enzymes"/>
</dbReference>